<sequence>MFTRFTILCIFFGFTAVAWELSRKDVECKDGRTVYWFTAKEGSQVIHFISAADFHVRPPVIIVLHSDFVDSTVSVNCTAYEKNTTFRNSVKVSAVTASYGIVLYELCDYSDIDDRAELPPDTDCHNYFGSNLEWEVKDVMPKSANEVTVSFLGTRLNDSGDLFLPGGSVEVQFTVYAKDTKPYDAFYYEVAGGLCVEVRIVIDRLKAKNQHTRVAPVLLVFSNQSMEDDDDFVQVSGYPQTVFDGPLGRLPSQFILLDKRVKAGQMGHDTPPAYIQSVPVSVTNPDPASASHSLRLANLGYRKLVKHSSTSKKYSRSLVYAYYGDRFNQVHQGSHEGYVGAREQFVNLGTPNDGFYVASNYSAWTLLLHLGTPDLQPTGSRNPAIVACLIIVGLAVVAGGAGVAYRRRRQHLAEQLVHRVEPQFGEPAATTVRERIDPVEPFQRRKMFSLFRNRRPGETSTYPLITDPPPSYDSVSNTEL</sequence>
<keyword evidence="2 12" id="KW-0812">Transmembrane</keyword>
<gene>
    <name evidence="14" type="ORF">CRM22_007743</name>
</gene>
<comment type="caution">
    <text evidence="14">The sequence shown here is derived from an EMBL/GenBank/DDBJ whole genome shotgun (WGS) entry which is preliminary data.</text>
</comment>
<evidence type="ECO:0000256" key="8">
    <source>
        <dbReference type="ARBA" id="ARBA00024176"/>
    </source>
</evidence>
<evidence type="ECO:0000256" key="4">
    <source>
        <dbReference type="ARBA" id="ARBA00022989"/>
    </source>
</evidence>
<evidence type="ECO:0000256" key="13">
    <source>
        <dbReference type="SAM" id="SignalP"/>
    </source>
</evidence>
<dbReference type="PANTHER" id="PTHR31981">
    <property type="entry name" value="GLYCOSYLATED LYSOSOMAL MEMBRANE PROTEIN"/>
    <property type="match status" value="1"/>
</dbReference>
<keyword evidence="4 12" id="KW-1133">Transmembrane helix</keyword>
<dbReference type="Proteomes" id="UP000308267">
    <property type="component" value="Unassembled WGS sequence"/>
</dbReference>
<evidence type="ECO:0000256" key="2">
    <source>
        <dbReference type="ARBA" id="ARBA00022692"/>
    </source>
</evidence>
<evidence type="ECO:0000256" key="12">
    <source>
        <dbReference type="SAM" id="Phobius"/>
    </source>
</evidence>
<dbReference type="GO" id="GO:0005765">
    <property type="term" value="C:lysosomal membrane"/>
    <property type="evidence" value="ECO:0007669"/>
    <property type="project" value="UniProtKB-SubCell"/>
</dbReference>
<keyword evidence="6" id="KW-0325">Glycoprotein</keyword>
<evidence type="ECO:0000256" key="5">
    <source>
        <dbReference type="ARBA" id="ARBA00023136"/>
    </source>
</evidence>
<proteinExistence type="inferred from homology"/>
<feature type="transmembrane region" description="Helical" evidence="12">
    <location>
        <begin position="384"/>
        <end position="405"/>
    </location>
</feature>
<dbReference type="EMBL" id="SJOL01007788">
    <property type="protein sequence ID" value="TGZ61859.1"/>
    <property type="molecule type" value="Genomic_DNA"/>
</dbReference>
<evidence type="ECO:0000313" key="15">
    <source>
        <dbReference type="Proteomes" id="UP000308267"/>
    </source>
</evidence>
<evidence type="ECO:0000256" key="7">
    <source>
        <dbReference type="ARBA" id="ARBA00023228"/>
    </source>
</evidence>
<reference evidence="14 15" key="1">
    <citation type="journal article" date="2019" name="BMC Genomics">
        <title>New insights from Opisthorchis felineus genome: update on genomics of the epidemiologically important liver flukes.</title>
        <authorList>
            <person name="Ershov N.I."/>
            <person name="Mordvinov V.A."/>
            <person name="Prokhortchouk E.B."/>
            <person name="Pakharukova M.Y."/>
            <person name="Gunbin K.V."/>
            <person name="Ustyantsev K."/>
            <person name="Genaev M.A."/>
            <person name="Blinov A.G."/>
            <person name="Mazur A."/>
            <person name="Boulygina E."/>
            <person name="Tsygankova S."/>
            <person name="Khrameeva E."/>
            <person name="Chekanov N."/>
            <person name="Fan G."/>
            <person name="Xiao A."/>
            <person name="Zhang H."/>
            <person name="Xu X."/>
            <person name="Yang H."/>
            <person name="Solovyev V."/>
            <person name="Lee S.M."/>
            <person name="Liu X."/>
            <person name="Afonnikov D.A."/>
            <person name="Skryabin K.G."/>
        </authorList>
    </citation>
    <scope>NUCLEOTIDE SEQUENCE [LARGE SCALE GENOMIC DNA]</scope>
    <source>
        <strain evidence="14">AK-0245</strain>
        <tissue evidence="14">Whole organism</tissue>
    </source>
</reference>
<protein>
    <submittedName>
        <fullName evidence="14">Uncharacterized protein</fullName>
    </submittedName>
</protein>
<evidence type="ECO:0000256" key="10">
    <source>
        <dbReference type="ARBA" id="ARBA00044960"/>
    </source>
</evidence>
<comment type="subunit">
    <text evidence="10">Interacts (via lumenal domain) with lysosomal protein MFSD1; the interaction starts while both proteins are still in the endoplasmic reticulum and is required for stabilization of MFSD1 in lysosomes but has no direct effect on its targeting to lysosomes or transporter activity.</text>
</comment>
<evidence type="ECO:0000256" key="11">
    <source>
        <dbReference type="SAM" id="MobiDB-lite"/>
    </source>
</evidence>
<name>A0A4S2LLC8_OPIFE</name>
<evidence type="ECO:0000256" key="6">
    <source>
        <dbReference type="ARBA" id="ARBA00023180"/>
    </source>
</evidence>
<keyword evidence="5 12" id="KW-0472">Membrane</keyword>
<dbReference type="OrthoDB" id="6264340at2759"/>
<keyword evidence="7" id="KW-0458">Lysosome</keyword>
<evidence type="ECO:0000256" key="3">
    <source>
        <dbReference type="ARBA" id="ARBA00022729"/>
    </source>
</evidence>
<comment type="similarity">
    <text evidence="1">Belongs to the GLMP family.</text>
</comment>
<feature type="region of interest" description="Disordered" evidence="11">
    <location>
        <begin position="459"/>
        <end position="480"/>
    </location>
</feature>
<keyword evidence="3 13" id="KW-0732">Signal</keyword>
<comment type="subcellular location">
    <subcellularLocation>
        <location evidence="9">Lysosome membrane</location>
        <topology evidence="9">Single-pass type I membrane protein</topology>
        <orientation evidence="9">Lumenal side</orientation>
    </subcellularLocation>
</comment>
<organism evidence="14 15">
    <name type="scientific">Opisthorchis felineus</name>
    <dbReference type="NCBI Taxonomy" id="147828"/>
    <lineage>
        <taxon>Eukaryota</taxon>
        <taxon>Metazoa</taxon>
        <taxon>Spiralia</taxon>
        <taxon>Lophotrochozoa</taxon>
        <taxon>Platyhelminthes</taxon>
        <taxon>Trematoda</taxon>
        <taxon>Digenea</taxon>
        <taxon>Opisthorchiida</taxon>
        <taxon>Opisthorchiata</taxon>
        <taxon>Opisthorchiidae</taxon>
        <taxon>Opisthorchis</taxon>
    </lineage>
</organism>
<evidence type="ECO:0000313" key="14">
    <source>
        <dbReference type="EMBL" id="TGZ61859.1"/>
    </source>
</evidence>
<dbReference type="Pfam" id="PF15065">
    <property type="entry name" value="NCU-G1"/>
    <property type="match status" value="1"/>
</dbReference>
<evidence type="ECO:0000256" key="1">
    <source>
        <dbReference type="ARBA" id="ARBA00010599"/>
    </source>
</evidence>
<accession>A0A4S2LLC8</accession>
<dbReference type="InterPro" id="IPR029382">
    <property type="entry name" value="NCU-G1"/>
</dbReference>
<feature type="signal peptide" evidence="13">
    <location>
        <begin position="1"/>
        <end position="18"/>
    </location>
</feature>
<dbReference type="PANTHER" id="PTHR31981:SF1">
    <property type="entry name" value="GLYCOSYLATED LYSOSOMAL MEMBRANE PROTEIN"/>
    <property type="match status" value="1"/>
</dbReference>
<keyword evidence="15" id="KW-1185">Reference proteome</keyword>
<feature type="chain" id="PRO_5020858880" evidence="13">
    <location>
        <begin position="19"/>
        <end position="480"/>
    </location>
</feature>
<dbReference type="AlphaFoldDB" id="A0A4S2LLC8"/>
<comment type="function">
    <text evidence="8">Required to protect lysosomal transporter MFSD1 from lysosomal proteolysis and for MFSD1 lysosomal localization.</text>
</comment>
<evidence type="ECO:0000256" key="9">
    <source>
        <dbReference type="ARBA" id="ARBA00024189"/>
    </source>
</evidence>